<feature type="domain" description="Reticulon" evidence="7">
    <location>
        <begin position="18"/>
        <end position="204"/>
    </location>
</feature>
<accession>A0A7N0TMH6</accession>
<dbReference type="Proteomes" id="UP000594263">
    <property type="component" value="Unplaced"/>
</dbReference>
<evidence type="ECO:0000256" key="3">
    <source>
        <dbReference type="ARBA" id="ARBA00022824"/>
    </source>
</evidence>
<dbReference type="InterPro" id="IPR003388">
    <property type="entry name" value="Reticulon"/>
</dbReference>
<dbReference type="PANTHER" id="PTHR10994:SF154">
    <property type="entry name" value="RETICULON-LIKE PROTEIN B11"/>
    <property type="match status" value="1"/>
</dbReference>
<evidence type="ECO:0000256" key="5">
    <source>
        <dbReference type="ARBA" id="ARBA00023136"/>
    </source>
</evidence>
<protein>
    <recommendedName>
        <fullName evidence="6">Reticulon-like protein</fullName>
    </recommendedName>
</protein>
<keyword evidence="9" id="KW-1185">Reference proteome</keyword>
<sequence>MVDPRRISVHQSLGAGAVADVLMWRRKSSAAFLLISASTLWFLFERGHYNLLGFIANVLLLLVTILFLWAKSASLLNRPLPPIPNLEMSEDAVFRVAEELRVWINLGLSFASDIAIGRNVKRFIQVAISLWFVSYVGSLFNFLTLFYIGVLFSLSVPLVYDKYQDPIDDKLSIAHGVLLTQYRKLDDKVIRKIQIPAGKGKKIQ</sequence>
<dbReference type="InterPro" id="IPR045064">
    <property type="entry name" value="Reticulon-like"/>
</dbReference>
<dbReference type="Pfam" id="PF02453">
    <property type="entry name" value="Reticulon"/>
    <property type="match status" value="1"/>
</dbReference>
<dbReference type="GO" id="GO:0009617">
    <property type="term" value="P:response to bacterium"/>
    <property type="evidence" value="ECO:0007669"/>
    <property type="project" value="InterPro"/>
</dbReference>
<dbReference type="PROSITE" id="PS50845">
    <property type="entry name" value="RETICULON"/>
    <property type="match status" value="1"/>
</dbReference>
<dbReference type="Gramene" id="Kaladp0040s0239.2.v1.1">
    <property type="protein sequence ID" value="Kaladp0040s0239.2.v1.1"/>
    <property type="gene ID" value="Kaladp0040s0239.v1.1"/>
</dbReference>
<evidence type="ECO:0000313" key="8">
    <source>
        <dbReference type="EnsemblPlants" id="Kaladp0040s0239.1.v1.1"/>
    </source>
</evidence>
<dbReference type="GO" id="GO:0005789">
    <property type="term" value="C:endoplasmic reticulum membrane"/>
    <property type="evidence" value="ECO:0007669"/>
    <property type="project" value="UniProtKB-SubCell"/>
</dbReference>
<evidence type="ECO:0000259" key="7">
    <source>
        <dbReference type="PROSITE" id="PS50845"/>
    </source>
</evidence>
<name>A0A7N0TMH6_KALFE</name>
<dbReference type="PANTHER" id="PTHR10994">
    <property type="entry name" value="RETICULON"/>
    <property type="match status" value="1"/>
</dbReference>
<dbReference type="AlphaFoldDB" id="A0A7N0TMH6"/>
<feature type="transmembrane region" description="Helical" evidence="6">
    <location>
        <begin position="28"/>
        <end position="44"/>
    </location>
</feature>
<dbReference type="Gramene" id="Kaladp0040s0239.1.v1.1">
    <property type="protein sequence ID" value="Kaladp0040s0239.1.v1.1"/>
    <property type="gene ID" value="Kaladp0040s0239.v1.1"/>
</dbReference>
<dbReference type="EnsemblPlants" id="Kaladp0040s0239.1.v1.1">
    <property type="protein sequence ID" value="Kaladp0040s0239.1.v1.1"/>
    <property type="gene ID" value="Kaladp0040s0239.v1.1"/>
</dbReference>
<proteinExistence type="predicted"/>
<comment type="subcellular location">
    <subcellularLocation>
        <location evidence="1 6">Endoplasmic reticulum membrane</location>
        <topology evidence="1 6">Multi-pass membrane protein</topology>
    </subcellularLocation>
</comment>
<evidence type="ECO:0000313" key="9">
    <source>
        <dbReference type="Proteomes" id="UP000594263"/>
    </source>
</evidence>
<dbReference type="EnsemblPlants" id="Kaladp0040s0239.2.v1.1">
    <property type="protein sequence ID" value="Kaladp0040s0239.2.v1.1"/>
    <property type="gene ID" value="Kaladp0040s0239.v1.1"/>
</dbReference>
<evidence type="ECO:0000256" key="2">
    <source>
        <dbReference type="ARBA" id="ARBA00022692"/>
    </source>
</evidence>
<feature type="transmembrane region" description="Helical" evidence="6">
    <location>
        <begin position="51"/>
        <end position="70"/>
    </location>
</feature>
<keyword evidence="2 6" id="KW-0812">Transmembrane</keyword>
<evidence type="ECO:0000256" key="6">
    <source>
        <dbReference type="RuleBase" id="RU363132"/>
    </source>
</evidence>
<feature type="transmembrane region" description="Helical" evidence="6">
    <location>
        <begin position="139"/>
        <end position="160"/>
    </location>
</feature>
<evidence type="ECO:0000256" key="1">
    <source>
        <dbReference type="ARBA" id="ARBA00004477"/>
    </source>
</evidence>
<reference evidence="8" key="1">
    <citation type="submission" date="2021-01" db="UniProtKB">
        <authorList>
            <consortium name="EnsemblPlants"/>
        </authorList>
    </citation>
    <scope>IDENTIFICATION</scope>
</reference>
<keyword evidence="5 6" id="KW-0472">Membrane</keyword>
<keyword evidence="4 6" id="KW-1133">Transmembrane helix</keyword>
<keyword evidence="3 6" id="KW-0256">Endoplasmic reticulum</keyword>
<organism evidence="8 9">
    <name type="scientific">Kalanchoe fedtschenkoi</name>
    <name type="common">Lavender scallops</name>
    <name type="synonym">South American air plant</name>
    <dbReference type="NCBI Taxonomy" id="63787"/>
    <lineage>
        <taxon>Eukaryota</taxon>
        <taxon>Viridiplantae</taxon>
        <taxon>Streptophyta</taxon>
        <taxon>Embryophyta</taxon>
        <taxon>Tracheophyta</taxon>
        <taxon>Spermatophyta</taxon>
        <taxon>Magnoliopsida</taxon>
        <taxon>eudicotyledons</taxon>
        <taxon>Gunneridae</taxon>
        <taxon>Pentapetalae</taxon>
        <taxon>Saxifragales</taxon>
        <taxon>Crassulaceae</taxon>
        <taxon>Kalanchoe</taxon>
    </lineage>
</organism>
<dbReference type="OMA" id="IRVWINR"/>
<evidence type="ECO:0000256" key="4">
    <source>
        <dbReference type="ARBA" id="ARBA00022989"/>
    </source>
</evidence>